<evidence type="ECO:0000313" key="3">
    <source>
        <dbReference type="Proteomes" id="UP000324800"/>
    </source>
</evidence>
<dbReference type="Proteomes" id="UP000324800">
    <property type="component" value="Unassembled WGS sequence"/>
</dbReference>
<gene>
    <name evidence="2" type="ORF">EZS28_019919</name>
</gene>
<feature type="non-terminal residue" evidence="2">
    <location>
        <position position="1"/>
    </location>
</feature>
<comment type="caution">
    <text evidence="2">The sequence shown here is derived from an EMBL/GenBank/DDBJ whole genome shotgun (WGS) entry which is preliminary data.</text>
</comment>
<protein>
    <submittedName>
        <fullName evidence="2">Uncharacterized protein</fullName>
    </submittedName>
</protein>
<name>A0A5J4VQI5_9EUKA</name>
<reference evidence="2 3" key="1">
    <citation type="submission" date="2019-03" db="EMBL/GenBank/DDBJ databases">
        <title>Single cell metagenomics reveals metabolic interactions within the superorganism composed of flagellate Streblomastix strix and complex community of Bacteroidetes bacteria on its surface.</title>
        <authorList>
            <person name="Treitli S.C."/>
            <person name="Kolisko M."/>
            <person name="Husnik F."/>
            <person name="Keeling P."/>
            <person name="Hampl V."/>
        </authorList>
    </citation>
    <scope>NUCLEOTIDE SEQUENCE [LARGE SCALE GENOMIC DNA]</scope>
    <source>
        <strain evidence="2">ST1C</strain>
    </source>
</reference>
<evidence type="ECO:0000256" key="1">
    <source>
        <dbReference type="SAM" id="MobiDB-lite"/>
    </source>
</evidence>
<feature type="region of interest" description="Disordered" evidence="1">
    <location>
        <begin position="258"/>
        <end position="286"/>
    </location>
</feature>
<evidence type="ECO:0000313" key="2">
    <source>
        <dbReference type="EMBL" id="KAA6384553.1"/>
    </source>
</evidence>
<sequence>AEQEALMKQWRDITEQVMNTYYGREMQEADLTSQRATQETKKMLKERDLQTNSMGLNSESVPKLAGVLDIPSERETSILAVGIQKQCSASIEALVANKKEVVLNALLTIHHMARVVAGDSQERREIAVAPPGAKAVLTSNAGLSQLLGEESRKKLLRAAQTAKATGTQIGGMRLNTALPGRGQKNAFQQPVRANNFQFGTGIGWQAPFNPTVNAGYNTGMGYAASVAGGWGRGASMNQNGGQNWRQFGKRMYVPNAQGIQQKGPRPRLDSTGPVAAVASINAPKQE</sequence>
<accession>A0A5J4VQI5</accession>
<dbReference type="AlphaFoldDB" id="A0A5J4VQI5"/>
<proteinExistence type="predicted"/>
<organism evidence="2 3">
    <name type="scientific">Streblomastix strix</name>
    <dbReference type="NCBI Taxonomy" id="222440"/>
    <lineage>
        <taxon>Eukaryota</taxon>
        <taxon>Metamonada</taxon>
        <taxon>Preaxostyla</taxon>
        <taxon>Oxymonadida</taxon>
        <taxon>Streblomastigidae</taxon>
        <taxon>Streblomastix</taxon>
    </lineage>
</organism>
<dbReference type="EMBL" id="SNRW01005704">
    <property type="protein sequence ID" value="KAA6384553.1"/>
    <property type="molecule type" value="Genomic_DNA"/>
</dbReference>